<dbReference type="RefSeq" id="WP_228107632.1">
    <property type="nucleotide sequence ID" value="NZ_CP081135.1"/>
</dbReference>
<feature type="transmembrane region" description="Helical" evidence="1">
    <location>
        <begin position="7"/>
        <end position="24"/>
    </location>
</feature>
<keyword evidence="1" id="KW-1133">Transmembrane helix</keyword>
<feature type="transmembrane region" description="Helical" evidence="1">
    <location>
        <begin position="97"/>
        <end position="118"/>
    </location>
</feature>
<evidence type="ECO:0000313" key="2">
    <source>
        <dbReference type="EMBL" id="UEL47728.1"/>
    </source>
</evidence>
<name>A0AAX2ZED0_9FIRM</name>
<protein>
    <recommendedName>
        <fullName evidence="4">DUF5673 domain-containing protein</fullName>
    </recommendedName>
</protein>
<evidence type="ECO:0000256" key="1">
    <source>
        <dbReference type="SAM" id="Phobius"/>
    </source>
</evidence>
<feature type="transmembrane region" description="Helical" evidence="1">
    <location>
        <begin position="30"/>
        <end position="48"/>
    </location>
</feature>
<keyword evidence="3" id="KW-1185">Reference proteome</keyword>
<proteinExistence type="predicted"/>
<gene>
    <name evidence="2" type="ORF">JW646_19275</name>
</gene>
<dbReference type="KEGG" id="tem:JW646_19275"/>
<organism evidence="2 3">
    <name type="scientific">Terrisporobacter hibernicus</name>
    <dbReference type="NCBI Taxonomy" id="2813371"/>
    <lineage>
        <taxon>Bacteria</taxon>
        <taxon>Bacillati</taxon>
        <taxon>Bacillota</taxon>
        <taxon>Clostridia</taxon>
        <taxon>Peptostreptococcales</taxon>
        <taxon>Peptostreptococcaceae</taxon>
        <taxon>Terrisporobacter</taxon>
    </lineage>
</organism>
<evidence type="ECO:0000313" key="3">
    <source>
        <dbReference type="Proteomes" id="UP001198983"/>
    </source>
</evidence>
<feature type="transmembrane region" description="Helical" evidence="1">
    <location>
        <begin position="69"/>
        <end position="91"/>
    </location>
</feature>
<keyword evidence="1" id="KW-0472">Membrane</keyword>
<reference evidence="2 3" key="1">
    <citation type="journal article" date="2023" name="Int. J. Syst. Evol. Microbiol.">
        <title>Terrisporobacter hibernicus sp. nov., isolated from bovine faeces in Northern Ireland.</title>
        <authorList>
            <person name="Mitchell M."/>
            <person name="Nguyen S.V."/>
            <person name="Connor M."/>
            <person name="Fairley D.J."/>
            <person name="Donoghue O."/>
            <person name="Marshall H."/>
            <person name="Koolman L."/>
            <person name="McMullan G."/>
            <person name="Schaffer K.E."/>
            <person name="McGrath J.W."/>
            <person name="Fanning S."/>
        </authorList>
    </citation>
    <scope>NUCLEOTIDE SEQUENCE [LARGE SCALE GENOMIC DNA]</scope>
    <source>
        <strain evidence="2 3">MCA3</strain>
    </source>
</reference>
<accession>A0AAX2ZED0</accession>
<evidence type="ECO:0008006" key="4">
    <source>
        <dbReference type="Google" id="ProtNLM"/>
    </source>
</evidence>
<dbReference type="Proteomes" id="UP001198983">
    <property type="component" value="Chromosome"/>
</dbReference>
<dbReference type="AlphaFoldDB" id="A0AAX2ZED0"/>
<dbReference type="EMBL" id="CP081135">
    <property type="protein sequence ID" value="UEL47728.1"/>
    <property type="molecule type" value="Genomic_DNA"/>
</dbReference>
<keyword evidence="1" id="KW-0812">Transmembrane</keyword>
<sequence>MRKIYYIDYALLLLILILSIFIFRKLYINFSFYKILIYIIELLMLIYINRKFKIVTEYKPSQKGPLKETLAGLYLIIVKIILIFILVGTSITNIVEFTLIEIFLFPGYGVYVLFYSYLYGNKIVTVSDGIINLDDVEKIHFNSGLLIQTLDLELKDSSKKQIGMSLDEYKRIVNKLEDMVL</sequence>